<evidence type="ECO:0000313" key="1">
    <source>
        <dbReference type="EMBL" id="RKG64303.1"/>
    </source>
</evidence>
<dbReference type="AlphaFoldDB" id="A0A3A8HGF4"/>
<evidence type="ECO:0000313" key="2">
    <source>
        <dbReference type="Proteomes" id="UP000268094"/>
    </source>
</evidence>
<dbReference type="Proteomes" id="UP000268094">
    <property type="component" value="Unassembled WGS sequence"/>
</dbReference>
<accession>A0A3A8HGF4</accession>
<protein>
    <submittedName>
        <fullName evidence="1">Uncharacterized protein</fullName>
    </submittedName>
</protein>
<proteinExistence type="predicted"/>
<dbReference type="EMBL" id="RAVZ01000779">
    <property type="protein sequence ID" value="RKG64303.1"/>
    <property type="molecule type" value="Genomic_DNA"/>
</dbReference>
<keyword evidence="2" id="KW-1185">Reference proteome</keyword>
<gene>
    <name evidence="1" type="ORF">D7V88_42115</name>
</gene>
<reference evidence="2" key="1">
    <citation type="submission" date="2018-09" db="EMBL/GenBank/DDBJ databases">
        <authorList>
            <person name="Livingstone P.G."/>
            <person name="Whitworth D.E."/>
        </authorList>
    </citation>
    <scope>NUCLEOTIDE SEQUENCE [LARGE SCALE GENOMIC DNA]</scope>
    <source>
        <strain evidence="2">CA054A</strain>
    </source>
</reference>
<comment type="caution">
    <text evidence="1">The sequence shown here is derived from an EMBL/GenBank/DDBJ whole genome shotgun (WGS) entry which is preliminary data.</text>
</comment>
<name>A0A3A8HGF4_9BACT</name>
<organism evidence="1 2">
    <name type="scientific">Corallococcus terminator</name>
    <dbReference type="NCBI Taxonomy" id="2316733"/>
    <lineage>
        <taxon>Bacteria</taxon>
        <taxon>Pseudomonadati</taxon>
        <taxon>Myxococcota</taxon>
        <taxon>Myxococcia</taxon>
        <taxon>Myxococcales</taxon>
        <taxon>Cystobacterineae</taxon>
        <taxon>Myxococcaceae</taxon>
        <taxon>Corallococcus</taxon>
    </lineage>
</organism>
<sequence>MRCDAQAGVVAMECGAGQCKTLDSYGNGACRCGSVDANGVCATAAGTSGGSPSVHFTCATSAGVLLAENCAEATGSSAALCSTFVTAFGHQTM</sequence>